<keyword evidence="1" id="KW-0548">Nucleotidyltransferase</keyword>
<dbReference type="PANTHER" id="PTHR36617">
    <property type="entry name" value="PROTEIN, PUTATIVE-RELATED"/>
    <property type="match status" value="1"/>
</dbReference>
<protein>
    <submittedName>
        <fullName evidence="1">RNA-directed DNA polymerase, eukaryota, reverse transcriptase zinc-binding domain protein</fullName>
    </submittedName>
</protein>
<dbReference type="GO" id="GO:0003964">
    <property type="term" value="F:RNA-directed DNA polymerase activity"/>
    <property type="evidence" value="ECO:0007669"/>
    <property type="project" value="UniProtKB-KW"/>
</dbReference>
<keyword evidence="1" id="KW-0808">Transferase</keyword>
<proteinExistence type="predicted"/>
<dbReference type="EMBL" id="BKCJ010007714">
    <property type="protein sequence ID" value="GEU78642.1"/>
    <property type="molecule type" value="Genomic_DNA"/>
</dbReference>
<evidence type="ECO:0000313" key="1">
    <source>
        <dbReference type="EMBL" id="GEU78642.1"/>
    </source>
</evidence>
<dbReference type="AlphaFoldDB" id="A0A6L2N0J7"/>
<accession>A0A6L2N0J7</accession>
<comment type="caution">
    <text evidence="1">The sequence shown here is derived from an EMBL/GenBank/DDBJ whole genome shotgun (WGS) entry which is preliminary data.</text>
</comment>
<name>A0A6L2N0J7_TANCI</name>
<organism evidence="1">
    <name type="scientific">Tanacetum cinerariifolium</name>
    <name type="common">Dalmatian daisy</name>
    <name type="synonym">Chrysanthemum cinerariifolium</name>
    <dbReference type="NCBI Taxonomy" id="118510"/>
    <lineage>
        <taxon>Eukaryota</taxon>
        <taxon>Viridiplantae</taxon>
        <taxon>Streptophyta</taxon>
        <taxon>Embryophyta</taxon>
        <taxon>Tracheophyta</taxon>
        <taxon>Spermatophyta</taxon>
        <taxon>Magnoliopsida</taxon>
        <taxon>eudicotyledons</taxon>
        <taxon>Gunneridae</taxon>
        <taxon>Pentapetalae</taxon>
        <taxon>asterids</taxon>
        <taxon>campanulids</taxon>
        <taxon>Asterales</taxon>
        <taxon>Asteraceae</taxon>
        <taxon>Asteroideae</taxon>
        <taxon>Anthemideae</taxon>
        <taxon>Anthemidinae</taxon>
        <taxon>Tanacetum</taxon>
    </lineage>
</organism>
<sequence>MVLAAKDFDFVSHIKKRVGNGLTTRFWLDSWILGSPLSVRFPRMFALEGDKHITVADKWSDSDFKLSFRREIRDGAECEQWNDMLSILDTVSLSSSNDRWICDLNGEGMFCVKDIRKIIDELYLPSLSDATRWVKHIPIKINVFAWRARLDRLPCDTREILNF</sequence>
<dbReference type="PANTHER" id="PTHR36617:SF16">
    <property type="entry name" value="OS04G0516500 PROTEIN"/>
    <property type="match status" value="1"/>
</dbReference>
<keyword evidence="1" id="KW-0695">RNA-directed DNA polymerase</keyword>
<reference evidence="1" key="1">
    <citation type="journal article" date="2019" name="Sci. Rep.">
        <title>Draft genome of Tanacetum cinerariifolium, the natural source of mosquito coil.</title>
        <authorList>
            <person name="Yamashiro T."/>
            <person name="Shiraishi A."/>
            <person name="Satake H."/>
            <person name="Nakayama K."/>
        </authorList>
    </citation>
    <scope>NUCLEOTIDE SEQUENCE</scope>
</reference>
<gene>
    <name evidence="1" type="ORF">Tci_050620</name>
</gene>